<protein>
    <submittedName>
        <fullName evidence="1">Uncharacterized protein</fullName>
    </submittedName>
</protein>
<accession>X1APA6</accession>
<sequence>DKRVEIVFTDDADRYIKLLEEIDEIKNIQSDKNKATLVIEKPEISNPIIIKNWLIAALRSFILMK</sequence>
<dbReference type="AlphaFoldDB" id="X1APA6"/>
<evidence type="ECO:0000313" key="1">
    <source>
        <dbReference type="EMBL" id="GAG84534.1"/>
    </source>
</evidence>
<proteinExistence type="predicted"/>
<dbReference type="EMBL" id="BART01010058">
    <property type="protein sequence ID" value="GAG84534.1"/>
    <property type="molecule type" value="Genomic_DNA"/>
</dbReference>
<name>X1APA6_9ZZZZ</name>
<feature type="non-terminal residue" evidence="1">
    <location>
        <position position="1"/>
    </location>
</feature>
<organism evidence="1">
    <name type="scientific">marine sediment metagenome</name>
    <dbReference type="NCBI Taxonomy" id="412755"/>
    <lineage>
        <taxon>unclassified sequences</taxon>
        <taxon>metagenomes</taxon>
        <taxon>ecological metagenomes</taxon>
    </lineage>
</organism>
<gene>
    <name evidence="1" type="ORF">S01H4_22056</name>
</gene>
<comment type="caution">
    <text evidence="1">The sequence shown here is derived from an EMBL/GenBank/DDBJ whole genome shotgun (WGS) entry which is preliminary data.</text>
</comment>
<reference evidence="1" key="1">
    <citation type="journal article" date="2014" name="Front. Microbiol.">
        <title>High frequency of phylogenetically diverse reductive dehalogenase-homologous genes in deep subseafloor sedimentary metagenomes.</title>
        <authorList>
            <person name="Kawai M."/>
            <person name="Futagami T."/>
            <person name="Toyoda A."/>
            <person name="Takaki Y."/>
            <person name="Nishi S."/>
            <person name="Hori S."/>
            <person name="Arai W."/>
            <person name="Tsubouchi T."/>
            <person name="Morono Y."/>
            <person name="Uchiyama I."/>
            <person name="Ito T."/>
            <person name="Fujiyama A."/>
            <person name="Inagaki F."/>
            <person name="Takami H."/>
        </authorList>
    </citation>
    <scope>NUCLEOTIDE SEQUENCE</scope>
    <source>
        <strain evidence="1">Expedition CK06-06</strain>
    </source>
</reference>